<accession>A0A1Z1WMZ3</accession>
<dbReference type="EMBL" id="CP021748">
    <property type="protein sequence ID" value="ARX87692.1"/>
    <property type="molecule type" value="Genomic_DNA"/>
</dbReference>
<dbReference type="AlphaFoldDB" id="A0A1Z1WMZ3"/>
<proteinExistence type="predicted"/>
<reference evidence="2 3" key="1">
    <citation type="submission" date="2017-05" db="EMBL/GenBank/DDBJ databases">
        <title>Streptomyces alboflavus Genome sequencing and assembly.</title>
        <authorList>
            <person name="Wang Y."/>
            <person name="Du B."/>
            <person name="Ding Y."/>
            <person name="Liu H."/>
            <person name="Hou Q."/>
            <person name="Liu K."/>
            <person name="Wang C."/>
            <person name="Yao L."/>
        </authorList>
    </citation>
    <scope>NUCLEOTIDE SEQUENCE [LARGE SCALE GENOMIC DNA]</scope>
    <source>
        <strain evidence="2 3">MDJK44</strain>
    </source>
</reference>
<organism evidence="2 3">
    <name type="scientific">Streptomyces alboflavus</name>
    <dbReference type="NCBI Taxonomy" id="67267"/>
    <lineage>
        <taxon>Bacteria</taxon>
        <taxon>Bacillati</taxon>
        <taxon>Actinomycetota</taxon>
        <taxon>Actinomycetes</taxon>
        <taxon>Kitasatosporales</taxon>
        <taxon>Streptomycetaceae</taxon>
        <taxon>Streptomyces</taxon>
    </lineage>
</organism>
<keyword evidence="3" id="KW-1185">Reference proteome</keyword>
<protein>
    <submittedName>
        <fullName evidence="2">Uncharacterized protein</fullName>
    </submittedName>
</protein>
<evidence type="ECO:0000313" key="2">
    <source>
        <dbReference type="EMBL" id="ARX87692.1"/>
    </source>
</evidence>
<sequence length="165" mass="18596">MHHHGYLWTGPKQRFDDEALRRPPHPDPPPADGKPELIQRHREVKAEFPVVDLPPLETAYWLIKPEKLVRGTWEEPKEAAQWLGERLAEYAPRFASESDRDSTRLALLVNSAAEQLGWGGDVSHGFYLERPSFLSVALVTCSPNRAMPDLACPTTGHLTRGSAQR</sequence>
<feature type="compositionally biased region" description="Basic and acidic residues" evidence="1">
    <location>
        <begin position="13"/>
        <end position="25"/>
    </location>
</feature>
<dbReference type="OrthoDB" id="4320824at2"/>
<feature type="region of interest" description="Disordered" evidence="1">
    <location>
        <begin position="1"/>
        <end position="35"/>
    </location>
</feature>
<evidence type="ECO:0000256" key="1">
    <source>
        <dbReference type="SAM" id="MobiDB-lite"/>
    </source>
</evidence>
<evidence type="ECO:0000313" key="3">
    <source>
        <dbReference type="Proteomes" id="UP000195880"/>
    </source>
</evidence>
<dbReference type="Proteomes" id="UP000195880">
    <property type="component" value="Chromosome"/>
</dbReference>
<dbReference type="RefSeq" id="WP_087886509.1">
    <property type="nucleotide sequence ID" value="NZ_CP021748.1"/>
</dbReference>
<gene>
    <name evidence="2" type="ORF">SMD44_07174</name>
</gene>
<name>A0A1Z1WMZ3_9ACTN</name>
<dbReference type="KEGG" id="salf:SMD44_07174"/>